<proteinExistence type="predicted"/>
<feature type="domain" description="Tf2-1-like SH3-like" evidence="1">
    <location>
        <begin position="5"/>
        <end position="54"/>
    </location>
</feature>
<dbReference type="Pfam" id="PF24626">
    <property type="entry name" value="SH3_Tf2-1"/>
    <property type="match status" value="1"/>
</dbReference>
<feature type="non-terminal residue" evidence="2">
    <location>
        <position position="73"/>
    </location>
</feature>
<organism evidence="2 3">
    <name type="scientific">Mucuna pruriens</name>
    <name type="common">Velvet bean</name>
    <name type="synonym">Dolichos pruriens</name>
    <dbReference type="NCBI Taxonomy" id="157652"/>
    <lineage>
        <taxon>Eukaryota</taxon>
        <taxon>Viridiplantae</taxon>
        <taxon>Streptophyta</taxon>
        <taxon>Embryophyta</taxon>
        <taxon>Tracheophyta</taxon>
        <taxon>Spermatophyta</taxon>
        <taxon>Magnoliopsida</taxon>
        <taxon>eudicotyledons</taxon>
        <taxon>Gunneridae</taxon>
        <taxon>Pentapetalae</taxon>
        <taxon>rosids</taxon>
        <taxon>fabids</taxon>
        <taxon>Fabales</taxon>
        <taxon>Fabaceae</taxon>
        <taxon>Papilionoideae</taxon>
        <taxon>50 kb inversion clade</taxon>
        <taxon>NPAAA clade</taxon>
        <taxon>indigoferoid/millettioid clade</taxon>
        <taxon>Phaseoleae</taxon>
        <taxon>Mucuna</taxon>
    </lineage>
</organism>
<keyword evidence="3" id="KW-1185">Reference proteome</keyword>
<sequence length="73" mass="8481">MPITVFHFEESKILPRGDDSFKVLKRINDNVNVLNLPMDFGDSTTFNVCDLSPYDVCAKDQNLRRKFLQEGRM</sequence>
<name>A0A371GUR3_MUCPR</name>
<evidence type="ECO:0000313" key="2">
    <source>
        <dbReference type="EMBL" id="RDX94206.1"/>
    </source>
</evidence>
<accession>A0A371GUR3</accession>
<dbReference type="EMBL" id="QJKJ01004426">
    <property type="protein sequence ID" value="RDX94206.1"/>
    <property type="molecule type" value="Genomic_DNA"/>
</dbReference>
<feature type="non-terminal residue" evidence="2">
    <location>
        <position position="1"/>
    </location>
</feature>
<comment type="caution">
    <text evidence="2">The sequence shown here is derived from an EMBL/GenBank/DDBJ whole genome shotgun (WGS) entry which is preliminary data.</text>
</comment>
<protein>
    <recommendedName>
        <fullName evidence="1">Tf2-1-like SH3-like domain-containing protein</fullName>
    </recommendedName>
</protein>
<dbReference type="OrthoDB" id="1432277at2759"/>
<dbReference type="AlphaFoldDB" id="A0A371GUR3"/>
<evidence type="ECO:0000259" key="1">
    <source>
        <dbReference type="Pfam" id="PF24626"/>
    </source>
</evidence>
<dbReference type="InterPro" id="IPR056924">
    <property type="entry name" value="SH3_Tf2-1"/>
</dbReference>
<gene>
    <name evidence="2" type="ORF">CR513_23443</name>
</gene>
<dbReference type="Proteomes" id="UP000257109">
    <property type="component" value="Unassembled WGS sequence"/>
</dbReference>
<evidence type="ECO:0000313" key="3">
    <source>
        <dbReference type="Proteomes" id="UP000257109"/>
    </source>
</evidence>
<reference evidence="2" key="1">
    <citation type="submission" date="2018-05" db="EMBL/GenBank/DDBJ databases">
        <title>Draft genome of Mucuna pruriens seed.</title>
        <authorList>
            <person name="Nnadi N.E."/>
            <person name="Vos R."/>
            <person name="Hasami M.H."/>
            <person name="Devisetty U.K."/>
            <person name="Aguiy J.C."/>
        </authorList>
    </citation>
    <scope>NUCLEOTIDE SEQUENCE [LARGE SCALE GENOMIC DNA]</scope>
    <source>
        <strain evidence="2">JCA_2017</strain>
    </source>
</reference>